<dbReference type="AlphaFoldDB" id="A0A0S2FDM8"/>
<organism evidence="2 3">
    <name type="scientific">Lysobacter antibioticus</name>
    <dbReference type="NCBI Taxonomy" id="84531"/>
    <lineage>
        <taxon>Bacteria</taxon>
        <taxon>Pseudomonadati</taxon>
        <taxon>Pseudomonadota</taxon>
        <taxon>Gammaproteobacteria</taxon>
        <taxon>Lysobacterales</taxon>
        <taxon>Lysobacteraceae</taxon>
        <taxon>Lysobacter</taxon>
    </lineage>
</organism>
<proteinExistence type="predicted"/>
<dbReference type="Gene3D" id="3.40.50.720">
    <property type="entry name" value="NAD(P)-binding Rossmann-like Domain"/>
    <property type="match status" value="1"/>
</dbReference>
<evidence type="ECO:0000313" key="3">
    <source>
        <dbReference type="Proteomes" id="UP000060787"/>
    </source>
</evidence>
<sequence length="295" mass="31403">MYVVMGATGRTGHRIVEQLLQAGAPVRALGRSRERLAPLAAAGAEIRVGDQADAGFLADAFKGADAAYTLLPYELGARGYDAAQDRQGEAIASALRRSGLRHCIALSSLGADLAVGTGPIMSMRRQEQRLRDIEGLNLLVLRAGAFMENFYGSLEVVRALGFNGDAFAADSAMPMIAARDIGDAAAQALLARDWNGQVVRELLGQRDLGYAEATRILGQRIGLPDLAYVRLEGREALDALIQGGFAPDLAALYVELAHTISAGKVRSLEGRNPGNTTPTSFEVFAEELAEAYRAM</sequence>
<dbReference type="InterPro" id="IPR036291">
    <property type="entry name" value="NAD(P)-bd_dom_sf"/>
</dbReference>
<dbReference type="Proteomes" id="UP000060787">
    <property type="component" value="Chromosome"/>
</dbReference>
<feature type="domain" description="NAD(P)-binding" evidence="1">
    <location>
        <begin position="6"/>
        <end position="189"/>
    </location>
</feature>
<accession>A0A0S2FDM8</accession>
<dbReference type="PANTHER" id="PTHR43162:SF1">
    <property type="entry name" value="PRESTALK A DIFFERENTIATION PROTEIN A"/>
    <property type="match status" value="1"/>
</dbReference>
<keyword evidence="3" id="KW-1185">Reference proteome</keyword>
<dbReference type="STRING" id="84531.LA76x_3527"/>
<dbReference type="InterPro" id="IPR016040">
    <property type="entry name" value="NAD(P)-bd_dom"/>
</dbReference>
<evidence type="ECO:0000259" key="1">
    <source>
        <dbReference type="Pfam" id="PF13460"/>
    </source>
</evidence>
<dbReference type="Gene3D" id="3.90.25.10">
    <property type="entry name" value="UDP-galactose 4-epimerase, domain 1"/>
    <property type="match status" value="1"/>
</dbReference>
<name>A0A0S2FDM8_LYSAN</name>
<dbReference type="PANTHER" id="PTHR43162">
    <property type="match status" value="1"/>
</dbReference>
<dbReference type="Pfam" id="PF13460">
    <property type="entry name" value="NAD_binding_10"/>
    <property type="match status" value="1"/>
</dbReference>
<reference evidence="2 3" key="1">
    <citation type="journal article" date="2015" name="BMC Genomics">
        <title>Comparative genomics and metabolic profiling of the genus Lysobacter.</title>
        <authorList>
            <person name="de Bruijn I."/>
            <person name="Cheng X."/>
            <person name="de Jager V."/>
            <person name="Exposito R.G."/>
            <person name="Watrous J."/>
            <person name="Patel N."/>
            <person name="Postma J."/>
            <person name="Dorrestein P.C."/>
            <person name="Kobayashi D."/>
            <person name="Raaijmakers J.M."/>
        </authorList>
    </citation>
    <scope>NUCLEOTIDE SEQUENCE [LARGE SCALE GENOMIC DNA]</scope>
    <source>
        <strain evidence="2 3">76</strain>
    </source>
</reference>
<dbReference type="EMBL" id="CP011129">
    <property type="protein sequence ID" value="ALN81650.1"/>
    <property type="molecule type" value="Genomic_DNA"/>
</dbReference>
<dbReference type="InterPro" id="IPR051604">
    <property type="entry name" value="Ergot_Alk_Oxidoreductase"/>
</dbReference>
<dbReference type="PATRIC" id="fig|84531.8.peg.3545"/>
<protein>
    <submittedName>
        <fullName evidence="2">NAD dependent epimerase/dehydratase family protein</fullName>
    </submittedName>
</protein>
<gene>
    <name evidence="2" type="ORF">LA76x_3527</name>
</gene>
<evidence type="ECO:0000313" key="2">
    <source>
        <dbReference type="EMBL" id="ALN81650.1"/>
    </source>
</evidence>
<dbReference type="SUPFAM" id="SSF51735">
    <property type="entry name" value="NAD(P)-binding Rossmann-fold domains"/>
    <property type="match status" value="1"/>
</dbReference>
<dbReference type="KEGG" id="lab:LA76x_3527"/>
<dbReference type="RefSeq" id="WP_057918630.1">
    <property type="nucleotide sequence ID" value="NZ_CP011129.1"/>
</dbReference>